<reference evidence="2" key="1">
    <citation type="journal article" date="2021" name="bioRxiv">
        <title>Whole Genome Assembly and Annotation of Northern Wild Rice, Zizania palustris L., Supports a Whole Genome Duplication in the Zizania Genus.</title>
        <authorList>
            <person name="Haas M."/>
            <person name="Kono T."/>
            <person name="Macchietto M."/>
            <person name="Millas R."/>
            <person name="McGilp L."/>
            <person name="Shao M."/>
            <person name="Duquette J."/>
            <person name="Hirsch C.N."/>
            <person name="Kimball J."/>
        </authorList>
    </citation>
    <scope>NUCLEOTIDE SEQUENCE</scope>
    <source>
        <tissue evidence="2">Fresh leaf tissue</tissue>
    </source>
</reference>
<evidence type="ECO:0000256" key="1">
    <source>
        <dbReference type="SAM" id="MobiDB-lite"/>
    </source>
</evidence>
<dbReference type="AlphaFoldDB" id="A0A8J5RZU7"/>
<name>A0A8J5RZU7_ZIZPA</name>
<dbReference type="EMBL" id="JAAALK010000285">
    <property type="protein sequence ID" value="KAG8065345.1"/>
    <property type="molecule type" value="Genomic_DNA"/>
</dbReference>
<organism evidence="2 3">
    <name type="scientific">Zizania palustris</name>
    <name type="common">Northern wild rice</name>
    <dbReference type="NCBI Taxonomy" id="103762"/>
    <lineage>
        <taxon>Eukaryota</taxon>
        <taxon>Viridiplantae</taxon>
        <taxon>Streptophyta</taxon>
        <taxon>Embryophyta</taxon>
        <taxon>Tracheophyta</taxon>
        <taxon>Spermatophyta</taxon>
        <taxon>Magnoliopsida</taxon>
        <taxon>Liliopsida</taxon>
        <taxon>Poales</taxon>
        <taxon>Poaceae</taxon>
        <taxon>BOP clade</taxon>
        <taxon>Oryzoideae</taxon>
        <taxon>Oryzeae</taxon>
        <taxon>Zizaniinae</taxon>
        <taxon>Zizania</taxon>
    </lineage>
</organism>
<keyword evidence="3" id="KW-1185">Reference proteome</keyword>
<proteinExistence type="predicted"/>
<protein>
    <submittedName>
        <fullName evidence="2">Uncharacterized protein</fullName>
    </submittedName>
</protein>
<evidence type="ECO:0000313" key="3">
    <source>
        <dbReference type="Proteomes" id="UP000729402"/>
    </source>
</evidence>
<reference evidence="2" key="2">
    <citation type="submission" date="2021-02" db="EMBL/GenBank/DDBJ databases">
        <authorList>
            <person name="Kimball J.A."/>
            <person name="Haas M.W."/>
            <person name="Macchietto M."/>
            <person name="Kono T."/>
            <person name="Duquette J."/>
            <person name="Shao M."/>
        </authorList>
    </citation>
    <scope>NUCLEOTIDE SEQUENCE</scope>
    <source>
        <tissue evidence="2">Fresh leaf tissue</tissue>
    </source>
</reference>
<feature type="region of interest" description="Disordered" evidence="1">
    <location>
        <begin position="76"/>
        <end position="113"/>
    </location>
</feature>
<feature type="region of interest" description="Disordered" evidence="1">
    <location>
        <begin position="1"/>
        <end position="38"/>
    </location>
</feature>
<dbReference type="OrthoDB" id="696557at2759"/>
<comment type="caution">
    <text evidence="2">The sequence shown here is derived from an EMBL/GenBank/DDBJ whole genome shotgun (WGS) entry which is preliminary data.</text>
</comment>
<sequence length="113" mass="12852">MTSIMMAPRRKVVQPPQKEVAPENKSSAHRPRQDLAAAPLSDYEKLRAKQIMKNNQVIPFPDLMMITTWILKPNDNIDITTEGDSIPRPDEDNQMDTEGEEQRERGVNMGHGL</sequence>
<accession>A0A8J5RZU7</accession>
<gene>
    <name evidence="2" type="ORF">GUJ93_ZPchr0004g40443</name>
</gene>
<evidence type="ECO:0000313" key="2">
    <source>
        <dbReference type="EMBL" id="KAG8065345.1"/>
    </source>
</evidence>
<dbReference type="Proteomes" id="UP000729402">
    <property type="component" value="Unassembled WGS sequence"/>
</dbReference>